<keyword evidence="3" id="KW-1185">Reference proteome</keyword>
<dbReference type="EMBL" id="CAKOGP040000668">
    <property type="protein sequence ID" value="CAJ1937850.1"/>
    <property type="molecule type" value="Genomic_DNA"/>
</dbReference>
<comment type="caution">
    <text evidence="2">The sequence shown here is derived from an EMBL/GenBank/DDBJ whole genome shotgun (WGS) entry which is preliminary data.</text>
</comment>
<proteinExistence type="predicted"/>
<evidence type="ECO:0000256" key="1">
    <source>
        <dbReference type="SAM" id="SignalP"/>
    </source>
</evidence>
<keyword evidence="1" id="KW-0732">Signal</keyword>
<feature type="chain" id="PRO_5042190938" description="Sialate O-acetylesterase domain-containing protein" evidence="1">
    <location>
        <begin position="26"/>
        <end position="505"/>
    </location>
</feature>
<evidence type="ECO:0000313" key="2">
    <source>
        <dbReference type="EMBL" id="CAJ1937850.1"/>
    </source>
</evidence>
<dbReference type="Proteomes" id="UP001295423">
    <property type="component" value="Unassembled WGS sequence"/>
</dbReference>
<name>A0AAD2CR50_9STRA</name>
<evidence type="ECO:0008006" key="4">
    <source>
        <dbReference type="Google" id="ProtNLM"/>
    </source>
</evidence>
<dbReference type="AlphaFoldDB" id="A0AAD2CR50"/>
<organism evidence="2 3">
    <name type="scientific">Cylindrotheca closterium</name>
    <dbReference type="NCBI Taxonomy" id="2856"/>
    <lineage>
        <taxon>Eukaryota</taxon>
        <taxon>Sar</taxon>
        <taxon>Stramenopiles</taxon>
        <taxon>Ochrophyta</taxon>
        <taxon>Bacillariophyta</taxon>
        <taxon>Bacillariophyceae</taxon>
        <taxon>Bacillariophycidae</taxon>
        <taxon>Bacillariales</taxon>
        <taxon>Bacillariaceae</taxon>
        <taxon>Cylindrotheca</taxon>
    </lineage>
</organism>
<protein>
    <recommendedName>
        <fullName evidence="4">Sialate O-acetylesterase domain-containing protein</fullName>
    </recommendedName>
</protein>
<evidence type="ECO:0000313" key="3">
    <source>
        <dbReference type="Proteomes" id="UP001295423"/>
    </source>
</evidence>
<accession>A0AAD2CR50</accession>
<sequence>MNPLYRKSLLFGALTAVVLYNSTASKCFCSAENRKKPSTVELSTNRSYSPLPIETYSTLANDISRIWHEPIENRVCVEMMENATCPHPALWGRLSGPALAILDWTTEKNQNSTANVLCGSYNDSWLDAGDYYVEIVVLYCDDFGVKTMNKKKNITDWFHEDLRPKCVENAQYNRITSIHQSYITVVASTTGAGNSRIGRWVKRPGSRSQPLFTRYQPVGCVEASGTGYKPQNPLPKWCNMFVNRDEIHATTERVGGLPQYDFQWGMNTTDSELTTRIQHVFRNESSRLPFFCAIGDSHSRFVVMRSVKQLEVRGLMTFIRHQWPNASAIGPKMLQKNCGVVIIQIGQWPASISSGGYPFSFARYYNEMKLHVQAVLDAVKDIPHAKVYLPSVDLGPLMGAINLCRDWRTPTVLGAYSFVLQLIASELNNPKLEYIDTRFIIETHWDGGPDWLHLQEEVRLRKTMYILAIAMAEIEDSLFPRLLSGAEPHTSTDEMITEVVDRVAY</sequence>
<gene>
    <name evidence="2" type="ORF">CYCCA115_LOCUS5849</name>
</gene>
<feature type="signal peptide" evidence="1">
    <location>
        <begin position="1"/>
        <end position="25"/>
    </location>
</feature>
<reference evidence="2" key="1">
    <citation type="submission" date="2023-08" db="EMBL/GenBank/DDBJ databases">
        <authorList>
            <person name="Audoor S."/>
            <person name="Bilcke G."/>
        </authorList>
    </citation>
    <scope>NUCLEOTIDE SEQUENCE</scope>
</reference>